<evidence type="ECO:0000313" key="3">
    <source>
        <dbReference type="Proteomes" id="UP000256686"/>
    </source>
</evidence>
<protein>
    <recommendedName>
        <fullName evidence="4">Branched-chain amino acid:cation transporter, LIVCS family</fullName>
    </recommendedName>
</protein>
<evidence type="ECO:0008006" key="4">
    <source>
        <dbReference type="Google" id="ProtNLM"/>
    </source>
</evidence>
<keyword evidence="3" id="KW-1185">Reference proteome</keyword>
<dbReference type="RefSeq" id="WP_115972710.1">
    <property type="nucleotide sequence ID" value="NZ_QNVT01000025.1"/>
</dbReference>
<keyword evidence="1" id="KW-0472">Membrane</keyword>
<feature type="transmembrane region" description="Helical" evidence="1">
    <location>
        <begin position="38"/>
        <end position="63"/>
    </location>
</feature>
<dbReference type="AlphaFoldDB" id="A0A3D9C478"/>
<accession>A0A3D9C478</accession>
<keyword evidence="1" id="KW-1133">Transmembrane helix</keyword>
<sequence length="101" mass="10799">MEDKDIINLSKSIFGACLALGTICLLGGVFKLEPFVAAGYMLLIIATPVNLFLILAFLIHGLVNRSSLKTCIKAIGILSINIPIAILYAVIGICLISDGHW</sequence>
<name>A0A3D9C478_9FLAO</name>
<keyword evidence="1" id="KW-0812">Transmembrane</keyword>
<feature type="transmembrane region" description="Helical" evidence="1">
    <location>
        <begin position="12"/>
        <end position="32"/>
    </location>
</feature>
<feature type="transmembrane region" description="Helical" evidence="1">
    <location>
        <begin position="75"/>
        <end position="96"/>
    </location>
</feature>
<dbReference type="EMBL" id="QNVT01000025">
    <property type="protein sequence ID" value="REC60352.1"/>
    <property type="molecule type" value="Genomic_DNA"/>
</dbReference>
<evidence type="ECO:0000313" key="2">
    <source>
        <dbReference type="EMBL" id="REC60352.1"/>
    </source>
</evidence>
<reference evidence="3" key="1">
    <citation type="submission" date="2018-06" db="EMBL/GenBank/DDBJ databases">
        <authorList>
            <person name="Lum Nde A."/>
            <person name="Hugo C."/>
        </authorList>
    </citation>
    <scope>NUCLEOTIDE SEQUENCE [LARGE SCALE GENOMIC DNA]</scope>
    <source>
        <strain evidence="3">1_F178</strain>
    </source>
</reference>
<proteinExistence type="predicted"/>
<gene>
    <name evidence="2" type="ORF">DRF65_21045</name>
</gene>
<dbReference type="Proteomes" id="UP000256686">
    <property type="component" value="Unassembled WGS sequence"/>
</dbReference>
<evidence type="ECO:0000256" key="1">
    <source>
        <dbReference type="SAM" id="Phobius"/>
    </source>
</evidence>
<organism evidence="2 3">
    <name type="scientific">Chryseobacterium pennae</name>
    <dbReference type="NCBI Taxonomy" id="2258962"/>
    <lineage>
        <taxon>Bacteria</taxon>
        <taxon>Pseudomonadati</taxon>
        <taxon>Bacteroidota</taxon>
        <taxon>Flavobacteriia</taxon>
        <taxon>Flavobacteriales</taxon>
        <taxon>Weeksellaceae</taxon>
        <taxon>Chryseobacterium group</taxon>
        <taxon>Chryseobacterium</taxon>
    </lineage>
</organism>
<comment type="caution">
    <text evidence="2">The sequence shown here is derived from an EMBL/GenBank/DDBJ whole genome shotgun (WGS) entry which is preliminary data.</text>
</comment>